<dbReference type="VEuPathDB" id="VectorBase:PPAI008614"/>
<dbReference type="AlphaFoldDB" id="A0A1B0DK40"/>
<organism evidence="1 2">
    <name type="scientific">Phlebotomus papatasi</name>
    <name type="common">Sandfly</name>
    <dbReference type="NCBI Taxonomy" id="29031"/>
    <lineage>
        <taxon>Eukaryota</taxon>
        <taxon>Metazoa</taxon>
        <taxon>Ecdysozoa</taxon>
        <taxon>Arthropoda</taxon>
        <taxon>Hexapoda</taxon>
        <taxon>Insecta</taxon>
        <taxon>Pterygota</taxon>
        <taxon>Neoptera</taxon>
        <taxon>Endopterygota</taxon>
        <taxon>Diptera</taxon>
        <taxon>Nematocera</taxon>
        <taxon>Psychodoidea</taxon>
        <taxon>Psychodidae</taxon>
        <taxon>Phlebotomus</taxon>
        <taxon>Phlebotomus</taxon>
    </lineage>
</organism>
<reference evidence="1" key="1">
    <citation type="submission" date="2022-08" db="UniProtKB">
        <authorList>
            <consortium name="EnsemblMetazoa"/>
        </authorList>
    </citation>
    <scope>IDENTIFICATION</scope>
    <source>
        <strain evidence="1">Israel</strain>
    </source>
</reference>
<dbReference type="Proteomes" id="UP000092462">
    <property type="component" value="Unassembled WGS sequence"/>
</dbReference>
<evidence type="ECO:0000313" key="2">
    <source>
        <dbReference type="Proteomes" id="UP000092462"/>
    </source>
</evidence>
<dbReference type="EnsemblMetazoa" id="PPAI008614-RA">
    <property type="protein sequence ID" value="PPAI008614-PA"/>
    <property type="gene ID" value="PPAI008614"/>
</dbReference>
<accession>A0A1B0DK40</accession>
<dbReference type="EMBL" id="AJVK01066193">
    <property type="status" value="NOT_ANNOTATED_CDS"/>
    <property type="molecule type" value="Genomic_DNA"/>
</dbReference>
<protein>
    <submittedName>
        <fullName evidence="1">Uncharacterized protein</fullName>
    </submittedName>
</protein>
<evidence type="ECO:0000313" key="1">
    <source>
        <dbReference type="EnsemblMetazoa" id="PPAI008614-PA"/>
    </source>
</evidence>
<name>A0A1B0DK40_PHLPP</name>
<sequence>MKAIFFFVVCLFAVCLAAPEPGFVHTARVIGTPLSYIGGTPYAYRTLYPGHFGLRTYGAHYPYNYYY</sequence>
<keyword evidence="2" id="KW-1185">Reference proteome</keyword>
<proteinExistence type="predicted"/>